<reference evidence="1" key="3">
    <citation type="submission" date="2022-06" db="UniProtKB">
        <authorList>
            <consortium name="EnsemblPlants"/>
        </authorList>
    </citation>
    <scope>IDENTIFICATION</scope>
</reference>
<keyword evidence="2" id="KW-1185">Reference proteome</keyword>
<name>A0A8R7P7D2_TRIUA</name>
<dbReference type="EnsemblPlants" id="TuG1812G0100003581.01.T01">
    <property type="protein sequence ID" value="TuG1812G0100003581.01.T01.cds374409"/>
    <property type="gene ID" value="TuG1812G0100003581.01"/>
</dbReference>
<proteinExistence type="predicted"/>
<evidence type="ECO:0000313" key="1">
    <source>
        <dbReference type="EnsemblPlants" id="TuG1812G0100003581.01.T01.cds374409"/>
    </source>
</evidence>
<dbReference type="Proteomes" id="UP000015106">
    <property type="component" value="Chromosome 1"/>
</dbReference>
<accession>A0A8R7P7D2</accession>
<dbReference type="AlphaFoldDB" id="A0A8R7P7D2"/>
<organism evidence="1 2">
    <name type="scientific">Triticum urartu</name>
    <name type="common">Red wild einkorn</name>
    <name type="synonym">Crithodium urartu</name>
    <dbReference type="NCBI Taxonomy" id="4572"/>
    <lineage>
        <taxon>Eukaryota</taxon>
        <taxon>Viridiplantae</taxon>
        <taxon>Streptophyta</taxon>
        <taxon>Embryophyta</taxon>
        <taxon>Tracheophyta</taxon>
        <taxon>Spermatophyta</taxon>
        <taxon>Magnoliopsida</taxon>
        <taxon>Liliopsida</taxon>
        <taxon>Poales</taxon>
        <taxon>Poaceae</taxon>
        <taxon>BOP clade</taxon>
        <taxon>Pooideae</taxon>
        <taxon>Triticodae</taxon>
        <taxon>Triticeae</taxon>
        <taxon>Triticinae</taxon>
        <taxon>Triticum</taxon>
    </lineage>
</organism>
<reference evidence="2" key="1">
    <citation type="journal article" date="2013" name="Nature">
        <title>Draft genome of the wheat A-genome progenitor Triticum urartu.</title>
        <authorList>
            <person name="Ling H.Q."/>
            <person name="Zhao S."/>
            <person name="Liu D."/>
            <person name="Wang J."/>
            <person name="Sun H."/>
            <person name="Zhang C."/>
            <person name="Fan H."/>
            <person name="Li D."/>
            <person name="Dong L."/>
            <person name="Tao Y."/>
            <person name="Gao C."/>
            <person name="Wu H."/>
            <person name="Li Y."/>
            <person name="Cui Y."/>
            <person name="Guo X."/>
            <person name="Zheng S."/>
            <person name="Wang B."/>
            <person name="Yu K."/>
            <person name="Liang Q."/>
            <person name="Yang W."/>
            <person name="Lou X."/>
            <person name="Chen J."/>
            <person name="Feng M."/>
            <person name="Jian J."/>
            <person name="Zhang X."/>
            <person name="Luo G."/>
            <person name="Jiang Y."/>
            <person name="Liu J."/>
            <person name="Wang Z."/>
            <person name="Sha Y."/>
            <person name="Zhang B."/>
            <person name="Wu H."/>
            <person name="Tang D."/>
            <person name="Shen Q."/>
            <person name="Xue P."/>
            <person name="Zou S."/>
            <person name="Wang X."/>
            <person name="Liu X."/>
            <person name="Wang F."/>
            <person name="Yang Y."/>
            <person name="An X."/>
            <person name="Dong Z."/>
            <person name="Zhang K."/>
            <person name="Zhang X."/>
            <person name="Luo M.C."/>
            <person name="Dvorak J."/>
            <person name="Tong Y."/>
            <person name="Wang J."/>
            <person name="Yang H."/>
            <person name="Li Z."/>
            <person name="Wang D."/>
            <person name="Zhang A."/>
            <person name="Wang J."/>
        </authorList>
    </citation>
    <scope>NUCLEOTIDE SEQUENCE</scope>
    <source>
        <strain evidence="2">cv. G1812</strain>
    </source>
</reference>
<evidence type="ECO:0000313" key="2">
    <source>
        <dbReference type="Proteomes" id="UP000015106"/>
    </source>
</evidence>
<sequence>MDMNFFVLGEDESPSDMYTRLNNLANEMKGLGCKEMTDSYLVEKMLFAMTPRNPTMVFLIHQKHDFELLT</sequence>
<reference evidence="1" key="2">
    <citation type="submission" date="2018-03" db="EMBL/GenBank/DDBJ databases">
        <title>The Triticum urartu genome reveals the dynamic nature of wheat genome evolution.</title>
        <authorList>
            <person name="Ling H."/>
            <person name="Ma B."/>
            <person name="Shi X."/>
            <person name="Liu H."/>
            <person name="Dong L."/>
            <person name="Sun H."/>
            <person name="Cao Y."/>
            <person name="Gao Q."/>
            <person name="Zheng S."/>
            <person name="Li Y."/>
            <person name="Yu Y."/>
            <person name="Du H."/>
            <person name="Qi M."/>
            <person name="Li Y."/>
            <person name="Yu H."/>
            <person name="Cui Y."/>
            <person name="Wang N."/>
            <person name="Chen C."/>
            <person name="Wu H."/>
            <person name="Zhao Y."/>
            <person name="Zhang J."/>
            <person name="Li Y."/>
            <person name="Zhou W."/>
            <person name="Zhang B."/>
            <person name="Hu W."/>
            <person name="Eijk M."/>
            <person name="Tang J."/>
            <person name="Witsenboer H."/>
            <person name="Zhao S."/>
            <person name="Li Z."/>
            <person name="Zhang A."/>
            <person name="Wang D."/>
            <person name="Liang C."/>
        </authorList>
    </citation>
    <scope>NUCLEOTIDE SEQUENCE [LARGE SCALE GENOMIC DNA]</scope>
    <source>
        <strain evidence="1">cv. G1812</strain>
    </source>
</reference>
<protein>
    <submittedName>
        <fullName evidence="1">Uncharacterized protein</fullName>
    </submittedName>
</protein>
<dbReference type="Gramene" id="TuG1812G0100003581.01.T01">
    <property type="protein sequence ID" value="TuG1812G0100003581.01.T01.cds374409"/>
    <property type="gene ID" value="TuG1812G0100003581.01"/>
</dbReference>